<gene>
    <name evidence="1" type="ORF">HID58_059227</name>
</gene>
<organism evidence="1 2">
    <name type="scientific">Brassica napus</name>
    <name type="common">Rape</name>
    <dbReference type="NCBI Taxonomy" id="3708"/>
    <lineage>
        <taxon>Eukaryota</taxon>
        <taxon>Viridiplantae</taxon>
        <taxon>Streptophyta</taxon>
        <taxon>Embryophyta</taxon>
        <taxon>Tracheophyta</taxon>
        <taxon>Spermatophyta</taxon>
        <taxon>Magnoliopsida</taxon>
        <taxon>eudicotyledons</taxon>
        <taxon>Gunneridae</taxon>
        <taxon>Pentapetalae</taxon>
        <taxon>rosids</taxon>
        <taxon>malvids</taxon>
        <taxon>Brassicales</taxon>
        <taxon>Brassicaceae</taxon>
        <taxon>Brassiceae</taxon>
        <taxon>Brassica</taxon>
    </lineage>
</organism>
<dbReference type="Proteomes" id="UP000824890">
    <property type="component" value="Unassembled WGS sequence"/>
</dbReference>
<sequence>MWNCENIFKEEAAKFEQIHHKFMKEKAELSTGSERSSFSLTLRLMYTTIAKWDIHITETDMCFSLADTVSKFEEDKFPSLRRTRRGSICDMSN</sequence>
<protein>
    <submittedName>
        <fullName evidence="1">Uncharacterized protein</fullName>
    </submittedName>
</protein>
<proteinExistence type="predicted"/>
<keyword evidence="2" id="KW-1185">Reference proteome</keyword>
<dbReference type="EMBL" id="JAGKQM010000014">
    <property type="protein sequence ID" value="KAH0883131.1"/>
    <property type="molecule type" value="Genomic_DNA"/>
</dbReference>
<evidence type="ECO:0000313" key="2">
    <source>
        <dbReference type="Proteomes" id="UP000824890"/>
    </source>
</evidence>
<reference evidence="1 2" key="1">
    <citation type="submission" date="2021-05" db="EMBL/GenBank/DDBJ databases">
        <title>Genome Assembly of Synthetic Allotetraploid Brassica napus Reveals Homoeologous Exchanges between Subgenomes.</title>
        <authorList>
            <person name="Davis J.T."/>
        </authorList>
    </citation>
    <scope>NUCLEOTIDE SEQUENCE [LARGE SCALE GENOMIC DNA]</scope>
    <source>
        <strain evidence="2">cv. Da-Ae</strain>
        <tissue evidence="1">Seedling</tissue>
    </source>
</reference>
<comment type="caution">
    <text evidence="1">The sequence shown here is derived from an EMBL/GenBank/DDBJ whole genome shotgun (WGS) entry which is preliminary data.</text>
</comment>
<name>A0ABQ7ZT05_BRANA</name>
<evidence type="ECO:0000313" key="1">
    <source>
        <dbReference type="EMBL" id="KAH0883131.1"/>
    </source>
</evidence>
<accession>A0ABQ7ZT05</accession>